<name>A0A835YVL2_9STRA</name>
<evidence type="ECO:0000313" key="12">
    <source>
        <dbReference type="EMBL" id="KAG5182220.1"/>
    </source>
</evidence>
<dbReference type="GO" id="GO:0047493">
    <property type="term" value="F:ceramide cholinephosphotransferase activity"/>
    <property type="evidence" value="ECO:0007669"/>
    <property type="project" value="TreeGrafter"/>
</dbReference>
<dbReference type="Pfam" id="PF14360">
    <property type="entry name" value="PAP2_C"/>
    <property type="match status" value="1"/>
</dbReference>
<evidence type="ECO:0000256" key="9">
    <source>
        <dbReference type="SAM" id="MobiDB-lite"/>
    </source>
</evidence>
<evidence type="ECO:0000256" key="2">
    <source>
        <dbReference type="ARBA" id="ARBA00005441"/>
    </source>
</evidence>
<accession>A0A835YVL2</accession>
<feature type="domain" description="Sphingomyelin synthase-like" evidence="11">
    <location>
        <begin position="326"/>
        <end position="414"/>
    </location>
</feature>
<comment type="similarity">
    <text evidence="2">Belongs to the sphingomyelin synthase family.</text>
</comment>
<organism evidence="12 13">
    <name type="scientific">Tribonema minus</name>
    <dbReference type="NCBI Taxonomy" id="303371"/>
    <lineage>
        <taxon>Eukaryota</taxon>
        <taxon>Sar</taxon>
        <taxon>Stramenopiles</taxon>
        <taxon>Ochrophyta</taxon>
        <taxon>PX clade</taxon>
        <taxon>Xanthophyceae</taxon>
        <taxon>Tribonematales</taxon>
        <taxon>Tribonemataceae</taxon>
        <taxon>Tribonema</taxon>
    </lineage>
</organism>
<dbReference type="GO" id="GO:0000139">
    <property type="term" value="C:Golgi membrane"/>
    <property type="evidence" value="ECO:0007669"/>
    <property type="project" value="TreeGrafter"/>
</dbReference>
<evidence type="ECO:0000313" key="13">
    <source>
        <dbReference type="Proteomes" id="UP000664859"/>
    </source>
</evidence>
<feature type="transmembrane region" description="Helical" evidence="10">
    <location>
        <begin position="165"/>
        <end position="189"/>
    </location>
</feature>
<dbReference type="InterPro" id="IPR045221">
    <property type="entry name" value="Sphingomyelin_synth-like"/>
</dbReference>
<dbReference type="OrthoDB" id="346910at2759"/>
<evidence type="ECO:0000256" key="6">
    <source>
        <dbReference type="ARBA" id="ARBA00022989"/>
    </source>
</evidence>
<protein>
    <recommendedName>
        <fullName evidence="11">Sphingomyelin synthase-like domain-containing protein</fullName>
    </recommendedName>
</protein>
<evidence type="ECO:0000256" key="5">
    <source>
        <dbReference type="ARBA" id="ARBA00022919"/>
    </source>
</evidence>
<evidence type="ECO:0000256" key="7">
    <source>
        <dbReference type="ARBA" id="ARBA00023098"/>
    </source>
</evidence>
<dbReference type="GO" id="GO:0005886">
    <property type="term" value="C:plasma membrane"/>
    <property type="evidence" value="ECO:0007669"/>
    <property type="project" value="TreeGrafter"/>
</dbReference>
<keyword evidence="7" id="KW-0443">Lipid metabolism</keyword>
<proteinExistence type="inferred from homology"/>
<keyword evidence="6 10" id="KW-1133">Transmembrane helix</keyword>
<sequence>MSKRARSVSAPDFTACGCSAELSRRSPTTPLKQRKAASAPSVDVHASAKARGEAYAGCGVEADIRPSSRSPFSHLVMAGVQLESWLVGLQHQMLLGVPHGGGRKRSLVAPKFSVQHEVRHEQQRCCNDTCKCPQRQGTMLGWLLQQVDDFLERACFSRGFLSHQYLSRLLFSVAFFLVCAYLNAIATMVSSHRNPYIRLLDLHGNLLPTHTMPDLGHDLWAVVLTRLGHHTDFIDEHSLPDRLVSALGRVTFFLIIAHPRRRVSMIFGALLLMRAVSVSVTVLPDASPVCHAQFTSAAGAYKHQPLFPAVFARAARFVLDPTSTITCGDMMFSGHTTCLMMFALVFRQYLRAKHLQTKVLFRGAVSERFLAPIRHAVYAYVACGCLVIIGSKLHYSIDVLYAIGLSFFTFRTYHEWARTAQSRRRNRLLQWLEDDTVRGLDDAAYARARRD</sequence>
<dbReference type="PANTHER" id="PTHR21290:SF25">
    <property type="entry name" value="SPHINGOMYELIN SYNTHASE-RELATED PROTEIN 1"/>
    <property type="match status" value="1"/>
</dbReference>
<evidence type="ECO:0000256" key="1">
    <source>
        <dbReference type="ARBA" id="ARBA00004141"/>
    </source>
</evidence>
<evidence type="ECO:0000259" key="11">
    <source>
        <dbReference type="Pfam" id="PF14360"/>
    </source>
</evidence>
<keyword evidence="4 10" id="KW-0812">Transmembrane</keyword>
<evidence type="ECO:0000256" key="4">
    <source>
        <dbReference type="ARBA" id="ARBA00022692"/>
    </source>
</evidence>
<dbReference type="AlphaFoldDB" id="A0A835YVL2"/>
<reference evidence="12" key="1">
    <citation type="submission" date="2021-02" db="EMBL/GenBank/DDBJ databases">
        <title>First Annotated Genome of the Yellow-green Alga Tribonema minus.</title>
        <authorList>
            <person name="Mahan K.M."/>
        </authorList>
    </citation>
    <scope>NUCLEOTIDE SEQUENCE</scope>
    <source>
        <strain evidence="12">UTEX B ZZ1240</strain>
    </source>
</reference>
<evidence type="ECO:0000256" key="10">
    <source>
        <dbReference type="SAM" id="Phobius"/>
    </source>
</evidence>
<gene>
    <name evidence="12" type="ORF">JKP88DRAFT_269940</name>
</gene>
<keyword evidence="13" id="KW-1185">Reference proteome</keyword>
<comment type="subcellular location">
    <subcellularLocation>
        <location evidence="1">Membrane</location>
        <topology evidence="1">Multi-pass membrane protein</topology>
    </subcellularLocation>
</comment>
<dbReference type="Proteomes" id="UP000664859">
    <property type="component" value="Unassembled WGS sequence"/>
</dbReference>
<keyword evidence="3" id="KW-0808">Transferase</keyword>
<keyword evidence="5" id="KW-0746">Sphingolipid metabolism</keyword>
<dbReference type="GO" id="GO:0005789">
    <property type="term" value="C:endoplasmic reticulum membrane"/>
    <property type="evidence" value="ECO:0007669"/>
    <property type="project" value="TreeGrafter"/>
</dbReference>
<dbReference type="GO" id="GO:0046513">
    <property type="term" value="P:ceramide biosynthetic process"/>
    <property type="evidence" value="ECO:0007669"/>
    <property type="project" value="TreeGrafter"/>
</dbReference>
<feature type="region of interest" description="Disordered" evidence="9">
    <location>
        <begin position="24"/>
        <end position="44"/>
    </location>
</feature>
<dbReference type="GO" id="GO:0033188">
    <property type="term" value="F:sphingomyelin synthase activity"/>
    <property type="evidence" value="ECO:0007669"/>
    <property type="project" value="TreeGrafter"/>
</dbReference>
<dbReference type="EMBL" id="JAFCMP010000257">
    <property type="protein sequence ID" value="KAG5182220.1"/>
    <property type="molecule type" value="Genomic_DNA"/>
</dbReference>
<evidence type="ECO:0000256" key="8">
    <source>
        <dbReference type="ARBA" id="ARBA00023136"/>
    </source>
</evidence>
<keyword evidence="8 10" id="KW-0472">Membrane</keyword>
<comment type="caution">
    <text evidence="12">The sequence shown here is derived from an EMBL/GenBank/DDBJ whole genome shotgun (WGS) entry which is preliminary data.</text>
</comment>
<evidence type="ECO:0000256" key="3">
    <source>
        <dbReference type="ARBA" id="ARBA00022679"/>
    </source>
</evidence>
<dbReference type="InterPro" id="IPR025749">
    <property type="entry name" value="Sphingomyelin_synth-like_dom"/>
</dbReference>
<dbReference type="PANTHER" id="PTHR21290">
    <property type="entry name" value="SPHINGOMYELIN SYNTHETASE"/>
    <property type="match status" value="1"/>
</dbReference>